<gene>
    <name evidence="7" type="ORF">CCO03_03305</name>
</gene>
<dbReference type="GO" id="GO:0043565">
    <property type="term" value="F:sequence-specific DNA binding"/>
    <property type="evidence" value="ECO:0007669"/>
    <property type="project" value="InterPro"/>
</dbReference>
<dbReference type="Pfam" id="PF12833">
    <property type="entry name" value="HTH_18"/>
    <property type="match status" value="1"/>
</dbReference>
<keyword evidence="1" id="KW-0678">Repressor</keyword>
<evidence type="ECO:0000256" key="2">
    <source>
        <dbReference type="ARBA" id="ARBA00023015"/>
    </source>
</evidence>
<dbReference type="PROSITE" id="PS01124">
    <property type="entry name" value="HTH_ARAC_FAMILY_2"/>
    <property type="match status" value="1"/>
</dbReference>
<dbReference type="Gene3D" id="2.60.120.10">
    <property type="entry name" value="Jelly Rolls"/>
    <property type="match status" value="1"/>
</dbReference>
<evidence type="ECO:0000256" key="1">
    <source>
        <dbReference type="ARBA" id="ARBA00022491"/>
    </source>
</evidence>
<dbReference type="GO" id="GO:0003700">
    <property type="term" value="F:DNA-binding transcription factor activity"/>
    <property type="evidence" value="ECO:0007669"/>
    <property type="project" value="InterPro"/>
</dbReference>
<keyword evidence="2" id="KW-0805">Transcription regulation</keyword>
<dbReference type="PRINTS" id="PR00032">
    <property type="entry name" value="HTHARAC"/>
</dbReference>
<dbReference type="Proteomes" id="UP000196138">
    <property type="component" value="Chromosome"/>
</dbReference>
<evidence type="ECO:0000256" key="5">
    <source>
        <dbReference type="ARBA" id="ARBA00023163"/>
    </source>
</evidence>
<dbReference type="KEGG" id="cser:CCO03_03305"/>
<reference evidence="7 8" key="1">
    <citation type="submission" date="2017-05" db="EMBL/GenBank/DDBJ databases">
        <authorList>
            <person name="Song R."/>
            <person name="Chenine A.L."/>
            <person name="Ruprecht R.M."/>
        </authorList>
    </citation>
    <scope>NUCLEOTIDE SEQUENCE [LARGE SCALE GENOMIC DNA]</scope>
    <source>
        <strain evidence="7 8">DSM 26136</strain>
    </source>
</reference>
<feature type="domain" description="HTH araC/xylS-type" evidence="6">
    <location>
        <begin position="152"/>
        <end position="252"/>
    </location>
</feature>
<evidence type="ECO:0000259" key="6">
    <source>
        <dbReference type="PROSITE" id="PS01124"/>
    </source>
</evidence>
<organism evidence="7 8">
    <name type="scientific">Comamonas serinivorans</name>
    <dbReference type="NCBI Taxonomy" id="1082851"/>
    <lineage>
        <taxon>Bacteria</taxon>
        <taxon>Pseudomonadati</taxon>
        <taxon>Pseudomonadota</taxon>
        <taxon>Betaproteobacteria</taxon>
        <taxon>Burkholderiales</taxon>
        <taxon>Comamonadaceae</taxon>
        <taxon>Comamonas</taxon>
    </lineage>
</organism>
<dbReference type="CDD" id="cd06124">
    <property type="entry name" value="cupin_NimR-like_N"/>
    <property type="match status" value="1"/>
</dbReference>
<dbReference type="InterPro" id="IPR020449">
    <property type="entry name" value="Tscrpt_reg_AraC-type_HTH"/>
</dbReference>
<keyword evidence="5" id="KW-0804">Transcription</keyword>
<dbReference type="SUPFAM" id="SSF51182">
    <property type="entry name" value="RmlC-like cupins"/>
    <property type="match status" value="1"/>
</dbReference>
<dbReference type="Gene3D" id="1.10.10.60">
    <property type="entry name" value="Homeodomain-like"/>
    <property type="match status" value="1"/>
</dbReference>
<keyword evidence="4" id="KW-0010">Activator</keyword>
<keyword evidence="8" id="KW-1185">Reference proteome</keyword>
<sequence>MAIVDVEHLDGTYFFRHEEFGAEAYAQTHSHSWGHLNYASHGTLNMHCGDDDVVAPPQYGIWVPPHMPHSCRLRHAVVYRAFYVAPPLCARLPHSLAVLRIGPIIKTLLADFAARGVQQPRTPEDERMARVMLDQLIASPCRPHYLPAAQHPALVQLLEGLQERPDDHRSAAELAAGIHMTERTLARHCQRELGMSLGEWRLRLRYLQAVDRLEAGRSVQDIAFDLGYSTASAFIAMFQRVAGMPPDQFRREFCQIAA</sequence>
<evidence type="ECO:0000256" key="4">
    <source>
        <dbReference type="ARBA" id="ARBA00023159"/>
    </source>
</evidence>
<evidence type="ECO:0000313" key="8">
    <source>
        <dbReference type="Proteomes" id="UP000196138"/>
    </source>
</evidence>
<evidence type="ECO:0000313" key="7">
    <source>
        <dbReference type="EMBL" id="ARU06622.1"/>
    </source>
</evidence>
<evidence type="ECO:0000256" key="3">
    <source>
        <dbReference type="ARBA" id="ARBA00023125"/>
    </source>
</evidence>
<proteinExistence type="predicted"/>
<dbReference type="Pfam" id="PF02311">
    <property type="entry name" value="AraC_binding"/>
    <property type="match status" value="1"/>
</dbReference>
<dbReference type="FunFam" id="1.10.10.60:FF:000132">
    <property type="entry name" value="AraC family transcriptional regulator"/>
    <property type="match status" value="1"/>
</dbReference>
<dbReference type="PANTHER" id="PTHR11019">
    <property type="entry name" value="HTH-TYPE TRANSCRIPTIONAL REGULATOR NIMR"/>
    <property type="match status" value="1"/>
</dbReference>
<dbReference type="AlphaFoldDB" id="A0A1Y0ETQ4"/>
<dbReference type="InterPro" id="IPR011051">
    <property type="entry name" value="RmlC_Cupin_sf"/>
</dbReference>
<name>A0A1Y0ETQ4_9BURK</name>
<dbReference type="InterPro" id="IPR003313">
    <property type="entry name" value="AraC-bd"/>
</dbReference>
<protein>
    <submittedName>
        <fullName evidence="7">AraC family transcriptional regulator</fullName>
    </submittedName>
</protein>
<dbReference type="EMBL" id="CP021455">
    <property type="protein sequence ID" value="ARU06622.1"/>
    <property type="molecule type" value="Genomic_DNA"/>
</dbReference>
<dbReference type="InterPro" id="IPR009057">
    <property type="entry name" value="Homeodomain-like_sf"/>
</dbReference>
<accession>A0A1Y0ETQ4</accession>
<dbReference type="InterPro" id="IPR018060">
    <property type="entry name" value="HTH_AraC"/>
</dbReference>
<dbReference type="SMART" id="SM00342">
    <property type="entry name" value="HTH_ARAC"/>
    <property type="match status" value="1"/>
</dbReference>
<dbReference type="SUPFAM" id="SSF46689">
    <property type="entry name" value="Homeodomain-like"/>
    <property type="match status" value="1"/>
</dbReference>
<dbReference type="OrthoDB" id="9804543at2"/>
<dbReference type="PANTHER" id="PTHR11019:SF190">
    <property type="entry name" value="ARAC-FAMILY REGULATORY PROTEIN"/>
    <property type="match status" value="1"/>
</dbReference>
<dbReference type="InterPro" id="IPR014710">
    <property type="entry name" value="RmlC-like_jellyroll"/>
</dbReference>
<keyword evidence="3" id="KW-0238">DNA-binding</keyword>